<accession>G2H2B9</accession>
<name>G2H2B9_9ENTR</name>
<organism evidence="1 2">
    <name type="scientific">Candidatus Regiella insecticola 5.15</name>
    <dbReference type="NCBI Taxonomy" id="1005043"/>
    <lineage>
        <taxon>Bacteria</taxon>
        <taxon>Pseudomonadati</taxon>
        <taxon>Pseudomonadota</taxon>
        <taxon>Gammaproteobacteria</taxon>
        <taxon>Enterobacterales</taxon>
        <taxon>Enterobacteriaceae</taxon>
        <taxon>aphid secondary symbionts</taxon>
        <taxon>Candidatus Regiella</taxon>
    </lineage>
</organism>
<dbReference type="OrthoDB" id="9983589at2"/>
<reference evidence="1 2" key="1">
    <citation type="journal article" date="2012" name="Genome Res.">
        <title>Genomic basis of endosymbiont-conferred protection against an insect parasitoid.</title>
        <authorList>
            <person name="Hansen A.K."/>
            <person name="Vorburger C."/>
            <person name="Moran N.A."/>
        </authorList>
    </citation>
    <scope>NUCLEOTIDE SEQUENCE [LARGE SCALE GENOMIC DNA]</scope>
    <source>
        <strain evidence="2">R5.15</strain>
    </source>
</reference>
<evidence type="ECO:0000313" key="1">
    <source>
        <dbReference type="EMBL" id="EGY27861.1"/>
    </source>
</evidence>
<dbReference type="PATRIC" id="fig|1005043.3.peg.2037"/>
<dbReference type="Proteomes" id="UP000004116">
    <property type="component" value="Unassembled WGS sequence"/>
</dbReference>
<comment type="caution">
    <text evidence="1">The sequence shown here is derived from an EMBL/GenBank/DDBJ whole genome shotgun (WGS) entry which is preliminary data.</text>
</comment>
<sequence length="292" mass="33361">MTKNGCILDIKLQNDAFIATLFGCTPRFSDADDRSRAGMMINRGELERALTTFCSLYSCPEIIMIRLKNRGYGWFHPASSALFTLPIEASQAEYLGYSSDQQSAYFSVYRPGYLLQISSSYDHDFVENKVGTYRRLGECLILNADFTDILNLNTKTTPYYLNIDEVSRLWIRTTINQQAAQQFICDIALFDYEVIEITHQGEGALHLRYNGSQENMSIARKNEQLLILIPDKILIINDVFNPQKNTAHSRLWFISHQHEITLSQLASYYSSNVENSGFEPLSCVHLPYPTES</sequence>
<evidence type="ECO:0000313" key="2">
    <source>
        <dbReference type="Proteomes" id="UP000004116"/>
    </source>
</evidence>
<dbReference type="EMBL" id="AGCA01000524">
    <property type="protein sequence ID" value="EGY27861.1"/>
    <property type="molecule type" value="Genomic_DNA"/>
</dbReference>
<keyword evidence="2" id="KW-1185">Reference proteome</keyword>
<protein>
    <submittedName>
        <fullName evidence="1">Uncharacterized protein</fullName>
    </submittedName>
</protein>
<gene>
    <name evidence="1" type="ORF">Rin_00022180</name>
</gene>
<proteinExistence type="predicted"/>
<dbReference type="RefSeq" id="WP_006707842.1">
    <property type="nucleotide sequence ID" value="NZ_AGCA01000524.1"/>
</dbReference>
<dbReference type="AlphaFoldDB" id="G2H2B9"/>